<dbReference type="AlphaFoldDB" id="A0A170VYI9"/>
<dbReference type="EMBL" id="GEMB01006297">
    <property type="protein sequence ID" value="JAR97039.1"/>
    <property type="molecule type" value="Transcribed_RNA"/>
</dbReference>
<protein>
    <submittedName>
        <fullName evidence="1">Nuclease harbi1</fullName>
    </submittedName>
</protein>
<proteinExistence type="predicted"/>
<organism evidence="1">
    <name type="scientific">Triatoma infestans</name>
    <name type="common">Assassin bug</name>
    <dbReference type="NCBI Taxonomy" id="30076"/>
    <lineage>
        <taxon>Eukaryota</taxon>
        <taxon>Metazoa</taxon>
        <taxon>Ecdysozoa</taxon>
        <taxon>Arthropoda</taxon>
        <taxon>Hexapoda</taxon>
        <taxon>Insecta</taxon>
        <taxon>Pterygota</taxon>
        <taxon>Neoptera</taxon>
        <taxon>Paraneoptera</taxon>
        <taxon>Hemiptera</taxon>
        <taxon>Heteroptera</taxon>
        <taxon>Panheteroptera</taxon>
        <taxon>Cimicomorpha</taxon>
        <taxon>Reduviidae</taxon>
        <taxon>Triatominae</taxon>
        <taxon>Triatoma</taxon>
    </lineage>
</organism>
<reference evidence="1" key="2">
    <citation type="journal article" date="2017" name="J. Med. Entomol.">
        <title>Transcriptome Analysis of the Triatoma infestans (Hemiptera: Reduviidae) Integument.</title>
        <authorList>
            <person name="Calderon-Fernandez G.M."/>
            <person name="Moriconi D.E."/>
            <person name="Dulbecco A.B."/>
            <person name="Juarez M.P."/>
        </authorList>
    </citation>
    <scope>NUCLEOTIDE SEQUENCE</scope>
    <source>
        <strain evidence="1">Int1</strain>
        <tissue evidence="1">Integument</tissue>
    </source>
</reference>
<reference evidence="1" key="1">
    <citation type="submission" date="2016-04" db="EMBL/GenBank/DDBJ databases">
        <authorList>
            <person name="Calderon-Fernandez G.M.Sr."/>
        </authorList>
    </citation>
    <scope>NUCLEOTIDE SEQUENCE</scope>
    <source>
        <strain evidence="1">Int1</strain>
        <tissue evidence="1">Integument</tissue>
    </source>
</reference>
<name>A0A170VYI9_TRIIF</name>
<evidence type="ECO:0000313" key="1">
    <source>
        <dbReference type="EMBL" id="JAR97039.1"/>
    </source>
</evidence>
<sequence length="37" mass="4517">MRPLQQVPPKKHHFSHFCWHIILNLHPTKVFEDDNLL</sequence>
<accession>A0A170VYI9</accession>